<reference evidence="1 2" key="1">
    <citation type="journal article" date="2019" name="Commun. Biol.">
        <title>The bagworm genome reveals a unique fibroin gene that provides high tensile strength.</title>
        <authorList>
            <person name="Kono N."/>
            <person name="Nakamura H."/>
            <person name="Ohtoshi R."/>
            <person name="Tomita M."/>
            <person name="Numata K."/>
            <person name="Arakawa K."/>
        </authorList>
    </citation>
    <scope>NUCLEOTIDE SEQUENCE [LARGE SCALE GENOMIC DNA]</scope>
</reference>
<name>A0A4C1V8N7_EUMVA</name>
<sequence length="228" mass="23606">MTSQHCVNRSSHSPNLFSSERHRHDENLLTLRHASLFSITLFSVPSSCSHLHQTPYSNALVTPLRLKVSPIHNNAVFIFNLCSEAKVIVESITIRCSSHFLCPQYIIAALVAVVAAKPSSIHSVAYTAPVAAAYAAPVAAAYTAPLAAAYTAPVAAAYTAPVAAAYTAPFAPAYAAQVAAAYSAPVAAAYAAPFAAAYRAPLAAAYTAPVAAAPVVAAAYKAPVALLK</sequence>
<gene>
    <name evidence="1" type="ORF">EVAR_28342_1</name>
</gene>
<accession>A0A4C1V8N7</accession>
<evidence type="ECO:0000313" key="1">
    <source>
        <dbReference type="EMBL" id="GBP35143.1"/>
    </source>
</evidence>
<evidence type="ECO:0000313" key="2">
    <source>
        <dbReference type="Proteomes" id="UP000299102"/>
    </source>
</evidence>
<dbReference type="EMBL" id="BGZK01000299">
    <property type="protein sequence ID" value="GBP35143.1"/>
    <property type="molecule type" value="Genomic_DNA"/>
</dbReference>
<keyword evidence="2" id="KW-1185">Reference proteome</keyword>
<dbReference type="Proteomes" id="UP000299102">
    <property type="component" value="Unassembled WGS sequence"/>
</dbReference>
<protein>
    <recommendedName>
        <fullName evidence="3">Cuticle protein 16.5</fullName>
    </recommendedName>
</protein>
<dbReference type="AlphaFoldDB" id="A0A4C1V8N7"/>
<proteinExistence type="predicted"/>
<comment type="caution">
    <text evidence="1">The sequence shown here is derived from an EMBL/GenBank/DDBJ whole genome shotgun (WGS) entry which is preliminary data.</text>
</comment>
<organism evidence="1 2">
    <name type="scientific">Eumeta variegata</name>
    <name type="common">Bagworm moth</name>
    <name type="synonym">Eumeta japonica</name>
    <dbReference type="NCBI Taxonomy" id="151549"/>
    <lineage>
        <taxon>Eukaryota</taxon>
        <taxon>Metazoa</taxon>
        <taxon>Ecdysozoa</taxon>
        <taxon>Arthropoda</taxon>
        <taxon>Hexapoda</taxon>
        <taxon>Insecta</taxon>
        <taxon>Pterygota</taxon>
        <taxon>Neoptera</taxon>
        <taxon>Endopterygota</taxon>
        <taxon>Lepidoptera</taxon>
        <taxon>Glossata</taxon>
        <taxon>Ditrysia</taxon>
        <taxon>Tineoidea</taxon>
        <taxon>Psychidae</taxon>
        <taxon>Oiketicinae</taxon>
        <taxon>Eumeta</taxon>
    </lineage>
</organism>
<evidence type="ECO:0008006" key="3">
    <source>
        <dbReference type="Google" id="ProtNLM"/>
    </source>
</evidence>